<proteinExistence type="predicted"/>
<dbReference type="EMBL" id="BARV01020743">
    <property type="protein sequence ID" value="GAI30616.1"/>
    <property type="molecule type" value="Genomic_DNA"/>
</dbReference>
<organism evidence="1">
    <name type="scientific">marine sediment metagenome</name>
    <dbReference type="NCBI Taxonomy" id="412755"/>
    <lineage>
        <taxon>unclassified sequences</taxon>
        <taxon>metagenomes</taxon>
        <taxon>ecological metagenomes</taxon>
    </lineage>
</organism>
<accession>X1NK67</accession>
<name>X1NK67_9ZZZZ</name>
<dbReference type="AlphaFoldDB" id="X1NK67"/>
<reference evidence="1" key="1">
    <citation type="journal article" date="2014" name="Front. Microbiol.">
        <title>High frequency of phylogenetically diverse reductive dehalogenase-homologous genes in deep subseafloor sedimentary metagenomes.</title>
        <authorList>
            <person name="Kawai M."/>
            <person name="Futagami T."/>
            <person name="Toyoda A."/>
            <person name="Takaki Y."/>
            <person name="Nishi S."/>
            <person name="Hori S."/>
            <person name="Arai W."/>
            <person name="Tsubouchi T."/>
            <person name="Morono Y."/>
            <person name="Uchiyama I."/>
            <person name="Ito T."/>
            <person name="Fujiyama A."/>
            <person name="Inagaki F."/>
            <person name="Takami H."/>
        </authorList>
    </citation>
    <scope>NUCLEOTIDE SEQUENCE</scope>
    <source>
        <strain evidence="1">Expedition CK06-06</strain>
    </source>
</reference>
<sequence>CEMVKAGMLRDADRVTTKAKWLCRQQSETKV</sequence>
<feature type="non-terminal residue" evidence="1">
    <location>
        <position position="1"/>
    </location>
</feature>
<evidence type="ECO:0000313" key="1">
    <source>
        <dbReference type="EMBL" id="GAI30616.1"/>
    </source>
</evidence>
<comment type="caution">
    <text evidence="1">The sequence shown here is derived from an EMBL/GenBank/DDBJ whole genome shotgun (WGS) entry which is preliminary data.</text>
</comment>
<gene>
    <name evidence="1" type="ORF">S06H3_34540</name>
</gene>
<protein>
    <submittedName>
        <fullName evidence="1">Uncharacterized protein</fullName>
    </submittedName>
</protein>